<comment type="caution">
    <text evidence="1">The sequence shown here is derived from an EMBL/GenBank/DDBJ whole genome shotgun (WGS) entry which is preliminary data.</text>
</comment>
<dbReference type="EMBL" id="JAUCGM010000435">
    <property type="protein sequence ID" value="MDM8563075.1"/>
    <property type="molecule type" value="Genomic_DNA"/>
</dbReference>
<protein>
    <submittedName>
        <fullName evidence="1">Uncharacterized protein</fullName>
    </submittedName>
</protein>
<reference evidence="1" key="1">
    <citation type="submission" date="2023-06" db="EMBL/GenBank/DDBJ databases">
        <title>Uncultivated large filamentous bacteria from sulfidic sediments reveal new species and different genomic features in energy metabolism and defense.</title>
        <authorList>
            <person name="Fonseca A."/>
        </authorList>
    </citation>
    <scope>NUCLEOTIDE SEQUENCE</scope>
    <source>
        <strain evidence="1">HSG4</strain>
    </source>
</reference>
<dbReference type="Proteomes" id="UP001171945">
    <property type="component" value="Unassembled WGS sequence"/>
</dbReference>
<name>A0ABT7VU08_9GAMM</name>
<evidence type="ECO:0000313" key="1">
    <source>
        <dbReference type="EMBL" id="MDM8563075.1"/>
    </source>
</evidence>
<proteinExistence type="predicted"/>
<evidence type="ECO:0000313" key="2">
    <source>
        <dbReference type="Proteomes" id="UP001171945"/>
    </source>
</evidence>
<accession>A0ABT7VU08</accession>
<sequence length="168" mass="18301">NIEPVEVSQWFIETMKRAYTKAVTIGTEVARQALIVDQVLIELEGHVPISFFLGTTFNVDSSKGLTGAPDGLISKSNNQLYIISPVVVLVEAKKGDLGEALPQCIAEMEAARIFNDRKNNSIPTVYGVVTNGELWQFISLMDNTATIDVCSYTFGDGGKIIGILKSFI</sequence>
<gene>
    <name evidence="1" type="ORF">QUF54_06960</name>
</gene>
<feature type="non-terminal residue" evidence="1">
    <location>
        <position position="1"/>
    </location>
</feature>
<organism evidence="1 2">
    <name type="scientific">Candidatus Marithioploca araucensis</name>
    <dbReference type="NCBI Taxonomy" id="70273"/>
    <lineage>
        <taxon>Bacteria</taxon>
        <taxon>Pseudomonadati</taxon>
        <taxon>Pseudomonadota</taxon>
        <taxon>Gammaproteobacteria</taxon>
        <taxon>Thiotrichales</taxon>
        <taxon>Thiotrichaceae</taxon>
        <taxon>Candidatus Marithioploca</taxon>
    </lineage>
</organism>
<keyword evidence="2" id="KW-1185">Reference proteome</keyword>